<sequence>MLLRLIIYEQTRKDHFISLRKIFISYLRRCSTVNSQEKPKPDRNTTITLQTSIQVCESLQLPKEMLRVRWRSKTPVSSKPAVRNFVPIKDVEALLRMVGCSLEYCKMFIEGVPAATTHRAAPSRPGAVPGTSAGD</sequence>
<dbReference type="EMBL" id="BGZK01002078">
    <property type="protein sequence ID" value="GBP90365.1"/>
    <property type="molecule type" value="Genomic_DNA"/>
</dbReference>
<comment type="caution">
    <text evidence="1">The sequence shown here is derived from an EMBL/GenBank/DDBJ whole genome shotgun (WGS) entry which is preliminary data.</text>
</comment>
<dbReference type="AlphaFoldDB" id="A0A4C1ZUM1"/>
<organism evidence="1 2">
    <name type="scientific">Eumeta variegata</name>
    <name type="common">Bagworm moth</name>
    <name type="synonym">Eumeta japonica</name>
    <dbReference type="NCBI Taxonomy" id="151549"/>
    <lineage>
        <taxon>Eukaryota</taxon>
        <taxon>Metazoa</taxon>
        <taxon>Ecdysozoa</taxon>
        <taxon>Arthropoda</taxon>
        <taxon>Hexapoda</taxon>
        <taxon>Insecta</taxon>
        <taxon>Pterygota</taxon>
        <taxon>Neoptera</taxon>
        <taxon>Endopterygota</taxon>
        <taxon>Lepidoptera</taxon>
        <taxon>Glossata</taxon>
        <taxon>Ditrysia</taxon>
        <taxon>Tineoidea</taxon>
        <taxon>Psychidae</taxon>
        <taxon>Oiketicinae</taxon>
        <taxon>Eumeta</taxon>
    </lineage>
</organism>
<name>A0A4C1ZUM1_EUMVA</name>
<protein>
    <submittedName>
        <fullName evidence="1">Uncharacterized protein</fullName>
    </submittedName>
</protein>
<gene>
    <name evidence="1" type="ORF">EVAR_49094_1</name>
</gene>
<keyword evidence="2" id="KW-1185">Reference proteome</keyword>
<dbReference type="Proteomes" id="UP000299102">
    <property type="component" value="Unassembled WGS sequence"/>
</dbReference>
<proteinExistence type="predicted"/>
<reference evidence="1 2" key="1">
    <citation type="journal article" date="2019" name="Commun. Biol.">
        <title>The bagworm genome reveals a unique fibroin gene that provides high tensile strength.</title>
        <authorList>
            <person name="Kono N."/>
            <person name="Nakamura H."/>
            <person name="Ohtoshi R."/>
            <person name="Tomita M."/>
            <person name="Numata K."/>
            <person name="Arakawa K."/>
        </authorList>
    </citation>
    <scope>NUCLEOTIDE SEQUENCE [LARGE SCALE GENOMIC DNA]</scope>
</reference>
<accession>A0A4C1ZUM1</accession>
<evidence type="ECO:0000313" key="2">
    <source>
        <dbReference type="Proteomes" id="UP000299102"/>
    </source>
</evidence>
<evidence type="ECO:0000313" key="1">
    <source>
        <dbReference type="EMBL" id="GBP90365.1"/>
    </source>
</evidence>